<organism evidence="8 9">
    <name type="scientific">Phototrophicus methaneseepsis</name>
    <dbReference type="NCBI Taxonomy" id="2710758"/>
    <lineage>
        <taxon>Bacteria</taxon>
        <taxon>Bacillati</taxon>
        <taxon>Chloroflexota</taxon>
        <taxon>Candidatus Thermofontia</taxon>
        <taxon>Phototrophicales</taxon>
        <taxon>Phototrophicaceae</taxon>
        <taxon>Phototrophicus</taxon>
    </lineage>
</organism>
<comment type="subcellular location">
    <subcellularLocation>
        <location evidence="1">Cell envelope</location>
    </subcellularLocation>
</comment>
<keyword evidence="3" id="KW-0813">Transport</keyword>
<dbReference type="Gene3D" id="3.40.190.10">
    <property type="entry name" value="Periplasmic binding protein-like II"/>
    <property type="match status" value="2"/>
</dbReference>
<evidence type="ECO:0000256" key="4">
    <source>
        <dbReference type="ARBA" id="ARBA00022729"/>
    </source>
</evidence>
<evidence type="ECO:0000256" key="1">
    <source>
        <dbReference type="ARBA" id="ARBA00004196"/>
    </source>
</evidence>
<evidence type="ECO:0000256" key="2">
    <source>
        <dbReference type="ARBA" id="ARBA00008520"/>
    </source>
</evidence>
<gene>
    <name evidence="8" type="ORF">G4Y79_09600</name>
</gene>
<dbReference type="Pfam" id="PF01547">
    <property type="entry name" value="SBP_bac_1"/>
    <property type="match status" value="1"/>
</dbReference>
<evidence type="ECO:0000256" key="6">
    <source>
        <dbReference type="ARBA" id="ARBA00049753"/>
    </source>
</evidence>
<dbReference type="InterPro" id="IPR050490">
    <property type="entry name" value="Bact_solute-bd_prot1"/>
</dbReference>
<proteinExistence type="inferred from homology"/>
<dbReference type="SUPFAM" id="SSF53850">
    <property type="entry name" value="Periplasmic binding protein-like II"/>
    <property type="match status" value="1"/>
</dbReference>
<name>A0A7S8ECU4_9CHLR</name>
<dbReference type="KEGG" id="pmet:G4Y79_09600"/>
<evidence type="ECO:0000313" key="8">
    <source>
        <dbReference type="EMBL" id="QPC84610.1"/>
    </source>
</evidence>
<comment type="function">
    <text evidence="5">Part of a binding-protein-dependent transport system for a sugar.</text>
</comment>
<dbReference type="Proteomes" id="UP000594468">
    <property type="component" value="Chromosome"/>
</dbReference>
<feature type="signal peptide" evidence="7">
    <location>
        <begin position="1"/>
        <end position="23"/>
    </location>
</feature>
<reference evidence="8 9" key="1">
    <citation type="submission" date="2020-02" db="EMBL/GenBank/DDBJ databases">
        <authorList>
            <person name="Zheng R.K."/>
            <person name="Sun C.M."/>
        </authorList>
    </citation>
    <scope>NUCLEOTIDE SEQUENCE [LARGE SCALE GENOMIC DNA]</scope>
    <source>
        <strain evidence="9">rifampicinis</strain>
    </source>
</reference>
<evidence type="ECO:0000256" key="7">
    <source>
        <dbReference type="SAM" id="SignalP"/>
    </source>
</evidence>
<protein>
    <recommendedName>
        <fullName evidence="6">Probable sugar-binding periplasmic protein</fullName>
    </recommendedName>
</protein>
<dbReference type="PANTHER" id="PTHR43649">
    <property type="entry name" value="ARABINOSE-BINDING PROTEIN-RELATED"/>
    <property type="match status" value="1"/>
</dbReference>
<keyword evidence="9" id="KW-1185">Reference proteome</keyword>
<dbReference type="EMBL" id="CP062983">
    <property type="protein sequence ID" value="QPC84610.1"/>
    <property type="molecule type" value="Genomic_DNA"/>
</dbReference>
<dbReference type="PANTHER" id="PTHR43649:SF28">
    <property type="entry name" value="BINDING PROTEIN COMPONENT OF ABC SUGAR TRANSPORTER-RELATED"/>
    <property type="match status" value="1"/>
</dbReference>
<dbReference type="GO" id="GO:0030313">
    <property type="term" value="C:cell envelope"/>
    <property type="evidence" value="ECO:0007669"/>
    <property type="project" value="UniProtKB-SubCell"/>
</dbReference>
<evidence type="ECO:0000256" key="5">
    <source>
        <dbReference type="ARBA" id="ARBA00049629"/>
    </source>
</evidence>
<evidence type="ECO:0000313" key="9">
    <source>
        <dbReference type="Proteomes" id="UP000594468"/>
    </source>
</evidence>
<keyword evidence="4 7" id="KW-0732">Signal</keyword>
<dbReference type="AlphaFoldDB" id="A0A7S8ECU4"/>
<evidence type="ECO:0000256" key="3">
    <source>
        <dbReference type="ARBA" id="ARBA00022448"/>
    </source>
</evidence>
<comment type="similarity">
    <text evidence="2">Belongs to the bacterial solute-binding protein 1 family.</text>
</comment>
<sequence>MKRFSIFLLVFAVALLSLMPAAAQDEAPSGDLEIFSWWVGGGEAAGLEALIEDFAAKYPDVNVINAAVAGGAGVNATAVLTSRMLGGDPPDTFQWHAGEELSSIWVRAGLLEPLNDMYEENGWFEAFPQGLLDLISDDEGNVYVVPVNIHRSNVMWYVPGNLEEWGVTVPASWDEFVNETCPTLQEQGVTPISVGETWTQVHLWESVALGVLGPEGYAGLWDGSTDWTSDTVTSVFETFGQVLDCANEDMSALSWQDASQMVAEGSAAFNIMGDWAAGLFLVDLGLVADEGFAWAPSPGTEGTFMMLSDTFGLPVGAPNAGAVRAWLNYLGSVEAQDIFNPLKGSLPANTQADISNEELYNVYFQDAYNDWTSNEIAGSLAHGVVASRAFMNGFNDIIASFAADHDATSAAANAAILGLQTGDF</sequence>
<dbReference type="RefSeq" id="WP_195172673.1">
    <property type="nucleotide sequence ID" value="NZ_CP062983.1"/>
</dbReference>
<accession>A0A7S8ECU4</accession>
<dbReference type="InterPro" id="IPR006059">
    <property type="entry name" value="SBP"/>
</dbReference>
<feature type="chain" id="PRO_5032387914" description="Probable sugar-binding periplasmic protein" evidence="7">
    <location>
        <begin position="24"/>
        <end position="424"/>
    </location>
</feature>